<evidence type="ECO:0000259" key="9">
    <source>
        <dbReference type="Pfam" id="PF00551"/>
    </source>
</evidence>
<feature type="binding site" evidence="8">
    <location>
        <begin position="113"/>
        <end position="116"/>
    </location>
    <ligand>
        <name>(6S)-5,6,7,8-tetrahydrofolate</name>
        <dbReference type="ChEBI" id="CHEBI:57453"/>
    </ligand>
</feature>
<dbReference type="InterPro" id="IPR001555">
    <property type="entry name" value="GART_AS"/>
</dbReference>
<evidence type="ECO:0000256" key="6">
    <source>
        <dbReference type="ARBA" id="ARBA00022917"/>
    </source>
</evidence>
<dbReference type="InterPro" id="IPR002376">
    <property type="entry name" value="Formyl_transf_N"/>
</dbReference>
<feature type="domain" description="Formyl transferase N-terminal" evidence="9">
    <location>
        <begin position="6"/>
        <end position="183"/>
    </location>
</feature>
<dbReference type="InterPro" id="IPR005794">
    <property type="entry name" value="Fmt"/>
</dbReference>
<dbReference type="Pfam" id="PF00551">
    <property type="entry name" value="Formyl_trans_N"/>
    <property type="match status" value="1"/>
</dbReference>
<evidence type="ECO:0000256" key="2">
    <source>
        <dbReference type="ARBA" id="ARBA00010699"/>
    </source>
</evidence>
<dbReference type="PANTHER" id="PTHR11138">
    <property type="entry name" value="METHIONYL-TRNA FORMYLTRANSFERASE"/>
    <property type="match status" value="1"/>
</dbReference>
<dbReference type="SUPFAM" id="SSF50486">
    <property type="entry name" value="FMT C-terminal domain-like"/>
    <property type="match status" value="1"/>
</dbReference>
<reference evidence="11 12" key="1">
    <citation type="submission" date="2023-12" db="EMBL/GenBank/DDBJ databases">
        <title>Friends and Foes: Symbiotic and Algicidal bacterial influence on Karenia brevis blooms.</title>
        <authorList>
            <person name="Fei C."/>
            <person name="Mohamed A.R."/>
            <person name="Booker A."/>
            <person name="Arshad M."/>
            <person name="Klass S."/>
            <person name="Ahn S."/>
            <person name="Gilbert P.M."/>
            <person name="Heil C.A."/>
            <person name="Martinez J.M."/>
            <person name="Amin S.A."/>
        </authorList>
    </citation>
    <scope>NUCLEOTIDE SEQUENCE [LARGE SCALE GENOMIC DNA]</scope>
    <source>
        <strain evidence="11 12">CE15</strain>
    </source>
</reference>
<dbReference type="EMBL" id="JBAWKS010000001">
    <property type="protein sequence ID" value="MEI4548121.1"/>
    <property type="molecule type" value="Genomic_DNA"/>
</dbReference>
<evidence type="ECO:0000256" key="5">
    <source>
        <dbReference type="ARBA" id="ARBA00022679"/>
    </source>
</evidence>
<dbReference type="CDD" id="cd08704">
    <property type="entry name" value="Met_tRNA_FMT_C"/>
    <property type="match status" value="1"/>
</dbReference>
<comment type="similarity">
    <text evidence="2 8">Belongs to the Fmt family.</text>
</comment>
<dbReference type="EC" id="2.1.2.9" evidence="3 8"/>
<dbReference type="SUPFAM" id="SSF53328">
    <property type="entry name" value="Formyltransferase"/>
    <property type="match status" value="1"/>
</dbReference>
<evidence type="ECO:0000256" key="8">
    <source>
        <dbReference type="HAMAP-Rule" id="MF_00182"/>
    </source>
</evidence>
<dbReference type="Proteomes" id="UP001382455">
    <property type="component" value="Unassembled WGS sequence"/>
</dbReference>
<dbReference type="InterPro" id="IPR011034">
    <property type="entry name" value="Formyl_transferase-like_C_sf"/>
</dbReference>
<evidence type="ECO:0000313" key="12">
    <source>
        <dbReference type="Proteomes" id="UP001382455"/>
    </source>
</evidence>
<evidence type="ECO:0000256" key="7">
    <source>
        <dbReference type="ARBA" id="ARBA00048558"/>
    </source>
</evidence>
<dbReference type="CDD" id="cd08646">
    <property type="entry name" value="FMT_core_Met-tRNA-FMT_N"/>
    <property type="match status" value="1"/>
</dbReference>
<protein>
    <recommendedName>
        <fullName evidence="4 8">Methionyl-tRNA formyltransferase</fullName>
        <ecNumber evidence="3 8">2.1.2.9</ecNumber>
    </recommendedName>
</protein>
<comment type="caution">
    <text evidence="11">The sequence shown here is derived from an EMBL/GenBank/DDBJ whole genome shotgun (WGS) entry which is preliminary data.</text>
</comment>
<dbReference type="Pfam" id="PF02911">
    <property type="entry name" value="Formyl_trans_C"/>
    <property type="match status" value="1"/>
</dbReference>
<dbReference type="Gene3D" id="3.10.25.10">
    <property type="entry name" value="Formyl transferase, C-terminal domain"/>
    <property type="match status" value="1"/>
</dbReference>
<sequence>MSKPLKIVFAGTPDFAAQHLDALIKSHHDVIAVYSQPDRPAGRGKKLKASEVKQLALTHDIPVYQPENFKSDDAKQQLADLNADIMVVVAYGLLLPKAVLETPNLGCINVHGSILPRWRGAAPIQRAIWAGDAETGVTIMQMDEGLDTGDMISIATCPIEATDTSASLYTKLAELGPKTLIDTLATIADSTATPEKQNDELANYAKKLSKEEANIDWHMPAQQIERNIRAFNPWPICFTQMQGNTVKIYAAELVESAGNPGEVLAADKTGITVATIEGALKITQLQPQGKKPMSAQDFLNGRADWVAVGSTLGDNNE</sequence>
<dbReference type="PROSITE" id="PS00373">
    <property type="entry name" value="GART"/>
    <property type="match status" value="1"/>
</dbReference>
<evidence type="ECO:0000313" key="11">
    <source>
        <dbReference type="EMBL" id="MEI4548121.1"/>
    </source>
</evidence>
<feature type="domain" description="Formyl transferase C-terminal" evidence="10">
    <location>
        <begin position="207"/>
        <end position="302"/>
    </location>
</feature>
<dbReference type="InterPro" id="IPR044135">
    <property type="entry name" value="Met-tRNA-FMT_C"/>
</dbReference>
<dbReference type="GO" id="GO:0004479">
    <property type="term" value="F:methionyl-tRNA formyltransferase activity"/>
    <property type="evidence" value="ECO:0007669"/>
    <property type="project" value="UniProtKB-EC"/>
</dbReference>
<organism evidence="11 12">
    <name type="scientific">Pseudoalteromonas spongiae</name>
    <dbReference type="NCBI Taxonomy" id="298657"/>
    <lineage>
        <taxon>Bacteria</taxon>
        <taxon>Pseudomonadati</taxon>
        <taxon>Pseudomonadota</taxon>
        <taxon>Gammaproteobacteria</taxon>
        <taxon>Alteromonadales</taxon>
        <taxon>Pseudoalteromonadaceae</taxon>
        <taxon>Pseudoalteromonas</taxon>
    </lineage>
</organism>
<comment type="function">
    <text evidence="1 8">Attaches a formyl group to the free amino group of methionyl-tRNA(fMet). The formyl group appears to play a dual role in the initiator identity of N-formylmethionyl-tRNA by promoting its recognition by IF2 and preventing the misappropriation of this tRNA by the elongation apparatus.</text>
</comment>
<keyword evidence="12" id="KW-1185">Reference proteome</keyword>
<dbReference type="PANTHER" id="PTHR11138:SF5">
    <property type="entry name" value="METHIONYL-TRNA FORMYLTRANSFERASE, MITOCHONDRIAL"/>
    <property type="match status" value="1"/>
</dbReference>
<evidence type="ECO:0000259" key="10">
    <source>
        <dbReference type="Pfam" id="PF02911"/>
    </source>
</evidence>
<proteinExistence type="inferred from homology"/>
<evidence type="ECO:0000256" key="1">
    <source>
        <dbReference type="ARBA" id="ARBA00002606"/>
    </source>
</evidence>
<dbReference type="InterPro" id="IPR005793">
    <property type="entry name" value="Formyl_trans_C"/>
</dbReference>
<dbReference type="NCBIfam" id="TIGR00460">
    <property type="entry name" value="fmt"/>
    <property type="match status" value="1"/>
</dbReference>
<dbReference type="InterPro" id="IPR041711">
    <property type="entry name" value="Met-tRNA-FMT_N"/>
</dbReference>
<evidence type="ECO:0000256" key="4">
    <source>
        <dbReference type="ARBA" id="ARBA00016014"/>
    </source>
</evidence>
<dbReference type="RefSeq" id="WP_336434202.1">
    <property type="nucleotide sequence ID" value="NZ_JBAWKS010000001.1"/>
</dbReference>
<accession>A0ABU8EMF7</accession>
<gene>
    <name evidence="8 11" type="primary">fmt</name>
    <name evidence="11" type="ORF">WAE96_00090</name>
</gene>
<keyword evidence="5 8" id="KW-0808">Transferase</keyword>
<evidence type="ECO:0000256" key="3">
    <source>
        <dbReference type="ARBA" id="ARBA00012261"/>
    </source>
</evidence>
<dbReference type="Gene3D" id="3.40.50.170">
    <property type="entry name" value="Formyl transferase, N-terminal domain"/>
    <property type="match status" value="1"/>
</dbReference>
<dbReference type="InterPro" id="IPR036477">
    <property type="entry name" value="Formyl_transf_N_sf"/>
</dbReference>
<dbReference type="HAMAP" id="MF_00182">
    <property type="entry name" value="Formyl_trans"/>
    <property type="match status" value="1"/>
</dbReference>
<comment type="catalytic activity">
    <reaction evidence="7 8">
        <text>L-methionyl-tRNA(fMet) + (6R)-10-formyltetrahydrofolate = N-formyl-L-methionyl-tRNA(fMet) + (6S)-5,6,7,8-tetrahydrofolate + H(+)</text>
        <dbReference type="Rhea" id="RHEA:24380"/>
        <dbReference type="Rhea" id="RHEA-COMP:9952"/>
        <dbReference type="Rhea" id="RHEA-COMP:9953"/>
        <dbReference type="ChEBI" id="CHEBI:15378"/>
        <dbReference type="ChEBI" id="CHEBI:57453"/>
        <dbReference type="ChEBI" id="CHEBI:78530"/>
        <dbReference type="ChEBI" id="CHEBI:78844"/>
        <dbReference type="ChEBI" id="CHEBI:195366"/>
        <dbReference type="EC" id="2.1.2.9"/>
    </reaction>
</comment>
<name>A0ABU8EMF7_9GAMM</name>
<dbReference type="InterPro" id="IPR037022">
    <property type="entry name" value="Formyl_trans_C_sf"/>
</dbReference>
<keyword evidence="6 8" id="KW-0648">Protein biosynthesis</keyword>